<gene>
    <name evidence="3" type="ORF">GCM10009855_01570</name>
</gene>
<evidence type="ECO:0000256" key="2">
    <source>
        <dbReference type="SAM" id="SignalP"/>
    </source>
</evidence>
<feature type="compositionally biased region" description="Low complexity" evidence="1">
    <location>
        <begin position="27"/>
        <end position="107"/>
    </location>
</feature>
<dbReference type="Proteomes" id="UP001501170">
    <property type="component" value="Unassembled WGS sequence"/>
</dbReference>
<organism evidence="3 4">
    <name type="scientific">Gordonia cholesterolivorans</name>
    <dbReference type="NCBI Taxonomy" id="559625"/>
    <lineage>
        <taxon>Bacteria</taxon>
        <taxon>Bacillati</taxon>
        <taxon>Actinomycetota</taxon>
        <taxon>Actinomycetes</taxon>
        <taxon>Mycobacteriales</taxon>
        <taxon>Gordoniaceae</taxon>
        <taxon>Gordonia</taxon>
    </lineage>
</organism>
<evidence type="ECO:0000313" key="4">
    <source>
        <dbReference type="Proteomes" id="UP001501170"/>
    </source>
</evidence>
<sequence>MNSALRAALGTVALATAGVLAVGVCPASATPSESTTSTTSPADSADAQFSESPAPDTTAVVPTAEPTVTPTAETTEPITETTPQAATSRPPSSVSPATSTTSSNPSTEDVKHGRAAVAPSAASDLSVSAGSYGTIVPYATSATGILPTVTVSTWQGQGWSASASSTDFTCPNGAVIPKSQVTYSATAPAGVAGTATGPQTLASPKTVFTSGGSGLNGVLNTGTWTPALTVAYPNGASMCTYTGTITVSAY</sequence>
<feature type="region of interest" description="Disordered" evidence="1">
    <location>
        <begin position="27"/>
        <end position="115"/>
    </location>
</feature>
<proteinExistence type="predicted"/>
<accession>A0ABP5U0A4</accession>
<evidence type="ECO:0000256" key="1">
    <source>
        <dbReference type="SAM" id="MobiDB-lite"/>
    </source>
</evidence>
<protein>
    <recommendedName>
        <fullName evidence="5">Secreted protein</fullName>
    </recommendedName>
</protein>
<reference evidence="4" key="1">
    <citation type="journal article" date="2019" name="Int. J. Syst. Evol. Microbiol.">
        <title>The Global Catalogue of Microorganisms (GCM) 10K type strain sequencing project: providing services to taxonomists for standard genome sequencing and annotation.</title>
        <authorList>
            <consortium name="The Broad Institute Genomics Platform"/>
            <consortium name="The Broad Institute Genome Sequencing Center for Infectious Disease"/>
            <person name="Wu L."/>
            <person name="Ma J."/>
        </authorList>
    </citation>
    <scope>NUCLEOTIDE SEQUENCE [LARGE SCALE GENOMIC DNA]</scope>
    <source>
        <strain evidence="4">JCM 16227</strain>
    </source>
</reference>
<dbReference type="EMBL" id="BAAARB010000001">
    <property type="protein sequence ID" value="GAA2365995.1"/>
    <property type="molecule type" value="Genomic_DNA"/>
</dbReference>
<name>A0ABP5U0A4_9ACTN</name>
<dbReference type="RefSeq" id="WP_346074690.1">
    <property type="nucleotide sequence ID" value="NZ_BAAARB010000001.1"/>
</dbReference>
<evidence type="ECO:0000313" key="3">
    <source>
        <dbReference type="EMBL" id="GAA2365995.1"/>
    </source>
</evidence>
<feature type="chain" id="PRO_5046106149" description="Secreted protein" evidence="2">
    <location>
        <begin position="30"/>
        <end position="250"/>
    </location>
</feature>
<evidence type="ECO:0008006" key="5">
    <source>
        <dbReference type="Google" id="ProtNLM"/>
    </source>
</evidence>
<keyword evidence="4" id="KW-1185">Reference proteome</keyword>
<keyword evidence="2" id="KW-0732">Signal</keyword>
<comment type="caution">
    <text evidence="3">The sequence shown here is derived from an EMBL/GenBank/DDBJ whole genome shotgun (WGS) entry which is preliminary data.</text>
</comment>
<feature type="signal peptide" evidence="2">
    <location>
        <begin position="1"/>
        <end position="29"/>
    </location>
</feature>